<keyword evidence="5 9" id="KW-0472">Membrane</keyword>
<keyword evidence="3 9" id="KW-0812">Transmembrane</keyword>
<feature type="transmembrane region" description="Helical" evidence="9">
    <location>
        <begin position="77"/>
        <end position="96"/>
    </location>
</feature>
<dbReference type="GO" id="GO:0016020">
    <property type="term" value="C:membrane"/>
    <property type="evidence" value="ECO:0007669"/>
    <property type="project" value="UniProtKB-SubCell"/>
</dbReference>
<dbReference type="PANTHER" id="PTHR23294:SF0">
    <property type="entry name" value="UNC93-LIKE PROTEIN MFSD11"/>
    <property type="match status" value="1"/>
</dbReference>
<evidence type="ECO:0000313" key="10">
    <source>
        <dbReference type="EMBL" id="CAH1395846.1"/>
    </source>
</evidence>
<proteinExistence type="inferred from homology"/>
<keyword evidence="4 9" id="KW-1133">Transmembrane helix</keyword>
<comment type="similarity">
    <text evidence="2">Belongs to the unc-93 family.</text>
</comment>
<dbReference type="InterPro" id="IPR010291">
    <property type="entry name" value="Ion_channel_UNC-93"/>
</dbReference>
<evidence type="ECO:0000256" key="1">
    <source>
        <dbReference type="ARBA" id="ARBA00004141"/>
    </source>
</evidence>
<evidence type="ECO:0000256" key="6">
    <source>
        <dbReference type="ARBA" id="ARBA00023180"/>
    </source>
</evidence>
<evidence type="ECO:0000256" key="4">
    <source>
        <dbReference type="ARBA" id="ARBA00022989"/>
    </source>
</evidence>
<reference evidence="10" key="1">
    <citation type="submission" date="2022-01" db="EMBL/GenBank/DDBJ databases">
        <authorList>
            <person name="King R."/>
        </authorList>
    </citation>
    <scope>NUCLEOTIDE SEQUENCE</scope>
</reference>
<organism evidence="10 11">
    <name type="scientific">Nezara viridula</name>
    <name type="common">Southern green stink bug</name>
    <name type="synonym">Cimex viridulus</name>
    <dbReference type="NCBI Taxonomy" id="85310"/>
    <lineage>
        <taxon>Eukaryota</taxon>
        <taxon>Metazoa</taxon>
        <taxon>Ecdysozoa</taxon>
        <taxon>Arthropoda</taxon>
        <taxon>Hexapoda</taxon>
        <taxon>Insecta</taxon>
        <taxon>Pterygota</taxon>
        <taxon>Neoptera</taxon>
        <taxon>Paraneoptera</taxon>
        <taxon>Hemiptera</taxon>
        <taxon>Heteroptera</taxon>
        <taxon>Panheteroptera</taxon>
        <taxon>Pentatomomorpha</taxon>
        <taxon>Pentatomoidea</taxon>
        <taxon>Pentatomidae</taxon>
        <taxon>Pentatominae</taxon>
        <taxon>Nezara</taxon>
    </lineage>
</organism>
<dbReference type="AlphaFoldDB" id="A0A9P0MLF3"/>
<dbReference type="Pfam" id="PF05978">
    <property type="entry name" value="UNC-93"/>
    <property type="match status" value="1"/>
</dbReference>
<evidence type="ECO:0000256" key="5">
    <source>
        <dbReference type="ARBA" id="ARBA00023136"/>
    </source>
</evidence>
<dbReference type="OrthoDB" id="6615005at2759"/>
<feature type="transmembrane region" description="Helical" evidence="9">
    <location>
        <begin position="177"/>
        <end position="195"/>
    </location>
</feature>
<protein>
    <recommendedName>
        <fullName evidence="7">UNC93-like protein MFSD11</fullName>
    </recommendedName>
    <alternativeName>
        <fullName evidence="8">Major facilitator superfamily domain-containing protein 11</fullName>
    </alternativeName>
</protein>
<feature type="transmembrane region" description="Helical" evidence="9">
    <location>
        <begin position="51"/>
        <end position="71"/>
    </location>
</feature>
<comment type="subcellular location">
    <subcellularLocation>
        <location evidence="1">Membrane</location>
        <topology evidence="1">Multi-pass membrane protein</topology>
    </subcellularLocation>
</comment>
<feature type="transmembrane region" description="Helical" evidence="9">
    <location>
        <begin position="103"/>
        <end position="123"/>
    </location>
</feature>
<feature type="transmembrane region" description="Helical" evidence="9">
    <location>
        <begin position="12"/>
        <end position="31"/>
    </location>
</feature>
<feature type="transmembrane region" description="Helical" evidence="9">
    <location>
        <begin position="334"/>
        <end position="352"/>
    </location>
</feature>
<feature type="transmembrane region" description="Helical" evidence="9">
    <location>
        <begin position="399"/>
        <end position="416"/>
    </location>
</feature>
<keyword evidence="11" id="KW-1185">Reference proteome</keyword>
<dbReference type="EMBL" id="OV725079">
    <property type="protein sequence ID" value="CAH1395846.1"/>
    <property type="molecule type" value="Genomic_DNA"/>
</dbReference>
<dbReference type="PANTHER" id="PTHR23294">
    <property type="entry name" value="ET TRANSLATION PRODUCT-RELATED"/>
    <property type="match status" value="1"/>
</dbReference>
<gene>
    <name evidence="10" type="ORF">NEZAVI_LOCUS6047</name>
</gene>
<dbReference type="Proteomes" id="UP001152798">
    <property type="component" value="Chromosome 3"/>
</dbReference>
<evidence type="ECO:0000256" key="9">
    <source>
        <dbReference type="SAM" id="Phobius"/>
    </source>
</evidence>
<keyword evidence="6" id="KW-0325">Glycoprotein</keyword>
<evidence type="ECO:0000313" key="11">
    <source>
        <dbReference type="Proteomes" id="UP001152798"/>
    </source>
</evidence>
<evidence type="ECO:0000256" key="8">
    <source>
        <dbReference type="ARBA" id="ARBA00041910"/>
    </source>
</evidence>
<evidence type="ECO:0000256" key="2">
    <source>
        <dbReference type="ARBA" id="ARBA00009172"/>
    </source>
</evidence>
<dbReference type="SUPFAM" id="SSF103473">
    <property type="entry name" value="MFS general substrate transporter"/>
    <property type="match status" value="1"/>
</dbReference>
<evidence type="ECO:0000256" key="7">
    <source>
        <dbReference type="ARBA" id="ARBA00040302"/>
    </source>
</evidence>
<feature type="transmembrane region" description="Helical" evidence="9">
    <location>
        <begin position="143"/>
        <end position="165"/>
    </location>
</feature>
<dbReference type="InterPro" id="IPR051617">
    <property type="entry name" value="UNC-93-like_regulator"/>
</dbReference>
<dbReference type="Gene3D" id="1.20.1250.20">
    <property type="entry name" value="MFS general substrate transporter like domains"/>
    <property type="match status" value="1"/>
</dbReference>
<evidence type="ECO:0000256" key="3">
    <source>
        <dbReference type="ARBA" id="ARBA00022692"/>
    </source>
</evidence>
<feature type="transmembrane region" description="Helical" evidence="9">
    <location>
        <begin position="263"/>
        <end position="285"/>
    </location>
</feature>
<sequence>MMLLPSIDRSLLNVIHMGLGFLILFSADFTITNMQKTINASIHEDKPEYNIDGYVSLCLLYGLYGITLWLAPSLIAVIGYKLSLIIGGSSLAIFMYSLALERVWTAYIGIVLGGIGGSFLWAAEGHYLVLNSDEKTMSRNIGVFWAIYSASMISGNVFAATQFEGKMHIDQETRQRLVITMGTVALVAVLLWAFLSKPPGQRVPLTEGPVEALRKTWRLFCTKDMMVLLITFVYGGLQQSFGSGVYAPSIGFTREFGIHAKKLVPISGLIYGFGDSLGGVSYIILDRTGIKYTRRHAIFAGLLIQTIAYTSIYINLPNSAVFRETEEKAIIPSQIWLALLCSFLIGMGDSCLNTQIFPLLRDLHPEYSAHTSALYKFSKSMAMAIFFFCSSYLGLHLQLIIMFLFGIAGAIAFSYVDIRNCSRKAKENISIK</sequence>
<name>A0A9P0MLF3_NEZVI</name>
<accession>A0A9P0MLF3</accession>
<feature type="transmembrane region" description="Helical" evidence="9">
    <location>
        <begin position="297"/>
        <end position="314"/>
    </location>
</feature>
<dbReference type="InterPro" id="IPR036259">
    <property type="entry name" value="MFS_trans_sf"/>
</dbReference>